<dbReference type="RefSeq" id="WP_183615218.1">
    <property type="nucleotide sequence ID" value="NZ_JACICY010000023.1"/>
</dbReference>
<proteinExistence type="predicted"/>
<reference evidence="1 2" key="1">
    <citation type="submission" date="2020-08" db="EMBL/GenBank/DDBJ databases">
        <title>Genomic Encyclopedia of Type Strains, Phase IV (KMG-IV): sequencing the most valuable type-strain genomes for metagenomic binning, comparative biology and taxonomic classification.</title>
        <authorList>
            <person name="Goeker M."/>
        </authorList>
    </citation>
    <scope>NUCLEOTIDE SEQUENCE [LARGE SCALE GENOMIC DNA]</scope>
    <source>
        <strain evidence="1 2">DSM 14552</strain>
    </source>
</reference>
<gene>
    <name evidence="1" type="ORF">GGQ88_004077</name>
</gene>
<sequence length="130" mass="14360">MSKIKAVDQLDALLFGYEDMILGAADRDVPGRNGAEVDATASFIARRLAQRRLAALPVAVERRTPHGTATRRAIPRDAAGRRRLLGRLIASRPELPTRISMAFKSRDPQDEEIAEMLEELLRSEDGPVAE</sequence>
<evidence type="ECO:0000313" key="1">
    <source>
        <dbReference type="EMBL" id="MBB3862775.1"/>
    </source>
</evidence>
<organism evidence="1 2">
    <name type="scientific">Novosphingobium hassiacum</name>
    <dbReference type="NCBI Taxonomy" id="173676"/>
    <lineage>
        <taxon>Bacteria</taxon>
        <taxon>Pseudomonadati</taxon>
        <taxon>Pseudomonadota</taxon>
        <taxon>Alphaproteobacteria</taxon>
        <taxon>Sphingomonadales</taxon>
        <taxon>Sphingomonadaceae</taxon>
        <taxon>Novosphingobium</taxon>
    </lineage>
</organism>
<dbReference type="EMBL" id="JACICY010000023">
    <property type="protein sequence ID" value="MBB3862775.1"/>
    <property type="molecule type" value="Genomic_DNA"/>
</dbReference>
<protein>
    <submittedName>
        <fullName evidence="1">Uncharacterized protein</fullName>
    </submittedName>
</protein>
<name>A0A7W6EY38_9SPHN</name>
<keyword evidence="2" id="KW-1185">Reference proteome</keyword>
<comment type="caution">
    <text evidence="1">The sequence shown here is derived from an EMBL/GenBank/DDBJ whole genome shotgun (WGS) entry which is preliminary data.</text>
</comment>
<dbReference type="AlphaFoldDB" id="A0A7W6EY38"/>
<evidence type="ECO:0000313" key="2">
    <source>
        <dbReference type="Proteomes" id="UP000562395"/>
    </source>
</evidence>
<accession>A0A7W6EY38</accession>
<dbReference type="Proteomes" id="UP000562395">
    <property type="component" value="Unassembled WGS sequence"/>
</dbReference>